<evidence type="ECO:0000256" key="2">
    <source>
        <dbReference type="ARBA" id="ARBA00023157"/>
    </source>
</evidence>
<dbReference type="RefSeq" id="XP_013165251.1">
    <property type="nucleotide sequence ID" value="XM_013309797.1"/>
</dbReference>
<keyword evidence="3" id="KW-0325">Glycoprotein</keyword>
<dbReference type="Proteomes" id="UP000694872">
    <property type="component" value="Unplaced"/>
</dbReference>
<proteinExistence type="predicted"/>
<dbReference type="Pfam" id="PF16077">
    <property type="entry name" value="Spaetzle"/>
    <property type="match status" value="1"/>
</dbReference>
<dbReference type="Gene3D" id="2.10.90.10">
    <property type="entry name" value="Cystine-knot cytokines"/>
    <property type="match status" value="1"/>
</dbReference>
<dbReference type="SUPFAM" id="SSF57501">
    <property type="entry name" value="Cystine-knot cytokines"/>
    <property type="match status" value="1"/>
</dbReference>
<dbReference type="InterPro" id="IPR029034">
    <property type="entry name" value="Cystine-knot_cytokine"/>
</dbReference>
<dbReference type="InterPro" id="IPR052444">
    <property type="entry name" value="Spz/Toll_ligand-like"/>
</dbReference>
<name>A0AAJ6Z4M5_PAPXU</name>
<dbReference type="GO" id="GO:0021556">
    <property type="term" value="P:central nervous system formation"/>
    <property type="evidence" value="ECO:0007669"/>
    <property type="project" value="TreeGrafter"/>
</dbReference>
<gene>
    <name evidence="5" type="primary">LOC106116061</name>
</gene>
<organism evidence="5">
    <name type="scientific">Papilio xuthus</name>
    <name type="common">Asian swallowtail butterfly</name>
    <dbReference type="NCBI Taxonomy" id="66420"/>
    <lineage>
        <taxon>Eukaryota</taxon>
        <taxon>Metazoa</taxon>
        <taxon>Ecdysozoa</taxon>
        <taxon>Arthropoda</taxon>
        <taxon>Hexapoda</taxon>
        <taxon>Insecta</taxon>
        <taxon>Pterygota</taxon>
        <taxon>Neoptera</taxon>
        <taxon>Endopterygota</taxon>
        <taxon>Lepidoptera</taxon>
        <taxon>Glossata</taxon>
        <taxon>Ditrysia</taxon>
        <taxon>Papilionoidea</taxon>
        <taxon>Papilionidae</taxon>
        <taxon>Papilioninae</taxon>
        <taxon>Papilio</taxon>
    </lineage>
</organism>
<feature type="domain" description="Spaetzle" evidence="4">
    <location>
        <begin position="84"/>
        <end position="178"/>
    </location>
</feature>
<keyword evidence="2" id="KW-1015">Disulfide bond</keyword>
<reference evidence="5" key="1">
    <citation type="submission" date="2025-08" db="UniProtKB">
        <authorList>
            <consortium name="RefSeq"/>
        </authorList>
    </citation>
    <scope>IDENTIFICATION</scope>
</reference>
<keyword evidence="1" id="KW-0732">Signal</keyword>
<dbReference type="PANTHER" id="PTHR23199">
    <property type="entry name" value="NEUROTROPHIN 1-RELATED"/>
    <property type="match status" value="1"/>
</dbReference>
<dbReference type="KEGG" id="pxu:106116061"/>
<evidence type="ECO:0000256" key="1">
    <source>
        <dbReference type="ARBA" id="ARBA00022729"/>
    </source>
</evidence>
<dbReference type="GO" id="GO:0008083">
    <property type="term" value="F:growth factor activity"/>
    <property type="evidence" value="ECO:0007669"/>
    <property type="project" value="TreeGrafter"/>
</dbReference>
<evidence type="ECO:0000259" key="4">
    <source>
        <dbReference type="Pfam" id="PF16077"/>
    </source>
</evidence>
<protein>
    <submittedName>
        <fullName evidence="5">Uncharacterized protein LOC106116061</fullName>
    </submittedName>
</protein>
<accession>A0AAJ6Z4M5</accession>
<evidence type="ECO:0000313" key="5">
    <source>
        <dbReference type="RefSeq" id="XP_013165251.1"/>
    </source>
</evidence>
<dbReference type="GO" id="GO:0005615">
    <property type="term" value="C:extracellular space"/>
    <property type="evidence" value="ECO:0007669"/>
    <property type="project" value="UniProtKB-ARBA"/>
</dbReference>
<evidence type="ECO:0000256" key="3">
    <source>
        <dbReference type="ARBA" id="ARBA00023180"/>
    </source>
</evidence>
<dbReference type="AlphaFoldDB" id="A0AAJ6Z4M5"/>
<dbReference type="GO" id="GO:0005121">
    <property type="term" value="F:Toll binding"/>
    <property type="evidence" value="ECO:0007669"/>
    <property type="project" value="TreeGrafter"/>
</dbReference>
<dbReference type="GO" id="GO:0045087">
    <property type="term" value="P:innate immune response"/>
    <property type="evidence" value="ECO:0007669"/>
    <property type="project" value="TreeGrafter"/>
</dbReference>
<dbReference type="PANTHER" id="PTHR23199:SF12">
    <property type="entry name" value="NEUROTROPHIN 1-RELATED"/>
    <property type="match status" value="1"/>
</dbReference>
<dbReference type="GeneID" id="106116061"/>
<dbReference type="InterPro" id="IPR032104">
    <property type="entry name" value="Spaetzle"/>
</dbReference>
<sequence>MQDISQLRRVFGKPRNVGSYWPEIHIIRVPKECVNKTYCTIMPKYYPQERFNKLFENKTVISQPSLLYVDPNLANRVGEEDYDACESTSEINPLSMVKDQNNIWRLVVQAPEHNFRQIVHMKVCKNPYKKCQNYGFLPHYIVSYCKQSYVTANLLVTKGESDFEEIKVKLPACCHCTCKKI</sequence>